<dbReference type="GO" id="GO:0003677">
    <property type="term" value="F:DNA binding"/>
    <property type="evidence" value="ECO:0007669"/>
    <property type="project" value="InterPro"/>
</dbReference>
<dbReference type="InterPro" id="IPR009057">
    <property type="entry name" value="Homeodomain-like_sf"/>
</dbReference>
<dbReference type="Pfam" id="PF14379">
    <property type="entry name" value="Myb_CC_LHEQLE"/>
    <property type="match status" value="1"/>
</dbReference>
<feature type="domain" description="HTH myb-type" evidence="7">
    <location>
        <begin position="35"/>
        <end position="95"/>
    </location>
</feature>
<dbReference type="RefSeq" id="XP_004489714.1">
    <property type="nucleotide sequence ID" value="XM_004489657.3"/>
</dbReference>
<gene>
    <name evidence="9" type="primary">LOC101512896</name>
</gene>
<dbReference type="GO" id="GO:0005634">
    <property type="term" value="C:nucleus"/>
    <property type="evidence" value="ECO:0007669"/>
    <property type="project" value="UniProtKB-SubCell"/>
</dbReference>
<evidence type="ECO:0000256" key="1">
    <source>
        <dbReference type="ARBA" id="ARBA00004123"/>
    </source>
</evidence>
<reference evidence="8" key="1">
    <citation type="journal article" date="2013" name="Nat. Biotechnol.">
        <title>Draft genome sequence of chickpea (Cicer arietinum) provides a resource for trait improvement.</title>
        <authorList>
            <person name="Varshney R.K."/>
            <person name="Song C."/>
            <person name="Saxena R.K."/>
            <person name="Azam S."/>
            <person name="Yu S."/>
            <person name="Sharpe A.G."/>
            <person name="Cannon S."/>
            <person name="Baek J."/>
            <person name="Rosen B.D."/>
            <person name="Tar'an B."/>
            <person name="Millan T."/>
            <person name="Zhang X."/>
            <person name="Ramsay L.D."/>
            <person name="Iwata A."/>
            <person name="Wang Y."/>
            <person name="Nelson W."/>
            <person name="Farmer A.D."/>
            <person name="Gaur P.M."/>
            <person name="Soderlund C."/>
            <person name="Penmetsa R.V."/>
            <person name="Xu C."/>
            <person name="Bharti A.K."/>
            <person name="He W."/>
            <person name="Winter P."/>
            <person name="Zhao S."/>
            <person name="Hane J.K."/>
            <person name="Carrasquilla-Garcia N."/>
            <person name="Condie J.A."/>
            <person name="Upadhyaya H.D."/>
            <person name="Luo M.C."/>
            <person name="Thudi M."/>
            <person name="Gowda C.L."/>
            <person name="Singh N.P."/>
            <person name="Lichtenzveig J."/>
            <person name="Gali K.K."/>
            <person name="Rubio J."/>
            <person name="Nadarajan N."/>
            <person name="Dolezel J."/>
            <person name="Bansal K.C."/>
            <person name="Xu X."/>
            <person name="Edwards D."/>
            <person name="Zhang G."/>
            <person name="Kahl G."/>
            <person name="Gil J."/>
            <person name="Singh K.B."/>
            <person name="Datta S.K."/>
            <person name="Jackson S.A."/>
            <person name="Wang J."/>
            <person name="Cook D.R."/>
        </authorList>
    </citation>
    <scope>NUCLEOTIDE SEQUENCE [LARGE SCALE GENOMIC DNA]</scope>
    <source>
        <strain evidence="8">cv. CDC Frontier</strain>
    </source>
</reference>
<evidence type="ECO:0000259" key="7">
    <source>
        <dbReference type="PROSITE" id="PS51294"/>
    </source>
</evidence>
<dbReference type="STRING" id="3827.A0A1S2XI54"/>
<dbReference type="InterPro" id="IPR001005">
    <property type="entry name" value="SANT/Myb"/>
</dbReference>
<dbReference type="Pfam" id="PF00249">
    <property type="entry name" value="Myb_DNA-binding"/>
    <property type="match status" value="1"/>
</dbReference>
<dbReference type="GeneID" id="101512896"/>
<evidence type="ECO:0000256" key="3">
    <source>
        <dbReference type="ARBA" id="ARBA00023015"/>
    </source>
</evidence>
<comment type="similarity">
    <text evidence="2">Belongs to the MYB-CC family.</text>
</comment>
<comment type="subcellular location">
    <subcellularLocation>
        <location evidence="1">Nucleus</location>
    </subcellularLocation>
</comment>
<proteinExistence type="inferred from homology"/>
<evidence type="ECO:0000256" key="5">
    <source>
        <dbReference type="ARBA" id="ARBA00023163"/>
    </source>
</evidence>
<keyword evidence="6" id="KW-0539">Nucleus</keyword>
<keyword evidence="3" id="KW-0805">Transcription regulation</keyword>
<evidence type="ECO:0000313" key="8">
    <source>
        <dbReference type="Proteomes" id="UP000087171"/>
    </source>
</evidence>
<dbReference type="InterPro" id="IPR025756">
    <property type="entry name" value="Myb_CC_LHEQLE"/>
</dbReference>
<dbReference type="Gene3D" id="1.10.10.60">
    <property type="entry name" value="Homeodomain-like"/>
    <property type="match status" value="1"/>
</dbReference>
<dbReference type="PaxDb" id="3827-XP_004489714.1"/>
<sequence>MYYNHHQQARNMHALRMQIQGGGNGSGDSGLVLSTDAKPRLKWTTDLHERFIEAVNQLGGADKATPKTVLKLMGIPGLTLYHLKSHLQKYRISKTMNGQTNTGSSKIALTTEVSSRMSEASGIHMKHLSIGLQTNKNSEINEAFNMQMEVQRRLHEQLEVQKHLQLRIEAQGKYLQSVLEKAKETLGTQNLGTMGLDDAKVQLSKFTSRVSNENLDSKFLGLKELHVHWPQQTREDETIDYSMGSFLTNSEDSQRDQEMHNKGMKLGVSKECVDEPMPLKNDFTLCEKEKENVMFVSSSNHRVLKDGLTTSLLLMNVGGVHEKENMWKRTISKEDLKGEEWKRINNIETNGVQLKLNSDKISQDYRLANFEVKLDLNSNDASSQCQKFDLNGFSWNC</sequence>
<dbReference type="AlphaFoldDB" id="A0A1S2XI54"/>
<organism evidence="8 9">
    <name type="scientific">Cicer arietinum</name>
    <name type="common">Chickpea</name>
    <name type="synonym">Garbanzo</name>
    <dbReference type="NCBI Taxonomy" id="3827"/>
    <lineage>
        <taxon>Eukaryota</taxon>
        <taxon>Viridiplantae</taxon>
        <taxon>Streptophyta</taxon>
        <taxon>Embryophyta</taxon>
        <taxon>Tracheophyta</taxon>
        <taxon>Spermatophyta</taxon>
        <taxon>Magnoliopsida</taxon>
        <taxon>eudicotyledons</taxon>
        <taxon>Gunneridae</taxon>
        <taxon>Pentapetalae</taxon>
        <taxon>rosids</taxon>
        <taxon>fabids</taxon>
        <taxon>Fabales</taxon>
        <taxon>Fabaceae</taxon>
        <taxon>Papilionoideae</taxon>
        <taxon>50 kb inversion clade</taxon>
        <taxon>NPAAA clade</taxon>
        <taxon>Hologalegina</taxon>
        <taxon>IRL clade</taxon>
        <taxon>Cicereae</taxon>
        <taxon>Cicer</taxon>
    </lineage>
</organism>
<dbReference type="InterPro" id="IPR006447">
    <property type="entry name" value="Myb_dom_plants"/>
</dbReference>
<evidence type="ECO:0000256" key="6">
    <source>
        <dbReference type="ARBA" id="ARBA00023242"/>
    </source>
</evidence>
<dbReference type="eggNOG" id="ENOG502QT7M">
    <property type="taxonomic scope" value="Eukaryota"/>
</dbReference>
<evidence type="ECO:0000256" key="4">
    <source>
        <dbReference type="ARBA" id="ARBA00023054"/>
    </source>
</evidence>
<evidence type="ECO:0000313" key="9">
    <source>
        <dbReference type="RefSeq" id="XP_004489714.1"/>
    </source>
</evidence>
<protein>
    <submittedName>
        <fullName evidence="9">Myb-related protein 2-like isoform X1</fullName>
    </submittedName>
</protein>
<dbReference type="PANTHER" id="PTHR31499:SF48">
    <property type="entry name" value="MYB-LIKE TRANSCRIPTION FACTOR FAMILY PROTEIN"/>
    <property type="match status" value="1"/>
</dbReference>
<dbReference type="Proteomes" id="UP000087171">
    <property type="component" value="Chromosome Ca2"/>
</dbReference>
<reference evidence="9" key="2">
    <citation type="submission" date="2025-08" db="UniProtKB">
        <authorList>
            <consortium name="RefSeq"/>
        </authorList>
    </citation>
    <scope>IDENTIFICATION</scope>
    <source>
        <tissue evidence="9">Etiolated seedlings</tissue>
    </source>
</reference>
<dbReference type="InterPro" id="IPR017930">
    <property type="entry name" value="Myb_dom"/>
</dbReference>
<name>A0A1S2XI54_CICAR</name>
<dbReference type="PANTHER" id="PTHR31499">
    <property type="entry name" value="MYB FAMILY TRANSCRIPTION FACTOR PHL11"/>
    <property type="match status" value="1"/>
</dbReference>
<dbReference type="GO" id="GO:0003700">
    <property type="term" value="F:DNA-binding transcription factor activity"/>
    <property type="evidence" value="ECO:0007669"/>
    <property type="project" value="InterPro"/>
</dbReference>
<keyword evidence="5" id="KW-0804">Transcription</keyword>
<dbReference type="OrthoDB" id="551907at2759"/>
<accession>A0A1S2XI54</accession>
<keyword evidence="4" id="KW-0175">Coiled coil</keyword>
<keyword evidence="8" id="KW-1185">Reference proteome</keyword>
<dbReference type="InterPro" id="IPR046955">
    <property type="entry name" value="PHR1-like"/>
</dbReference>
<dbReference type="SUPFAM" id="SSF46689">
    <property type="entry name" value="Homeodomain-like"/>
    <property type="match status" value="1"/>
</dbReference>
<dbReference type="NCBIfam" id="TIGR01557">
    <property type="entry name" value="myb_SHAQKYF"/>
    <property type="match status" value="1"/>
</dbReference>
<dbReference type="PROSITE" id="PS51294">
    <property type="entry name" value="HTH_MYB"/>
    <property type="match status" value="1"/>
</dbReference>
<dbReference type="FunFam" id="1.10.10.60:FF:000002">
    <property type="entry name" value="Myb family transcription factor"/>
    <property type="match status" value="1"/>
</dbReference>
<dbReference type="KEGG" id="cam:101512896"/>
<evidence type="ECO:0000256" key="2">
    <source>
        <dbReference type="ARBA" id="ARBA00006783"/>
    </source>
</evidence>